<protein>
    <submittedName>
        <fullName evidence="1">Uncharacterized protein</fullName>
    </submittedName>
</protein>
<dbReference type="Proteomes" id="UP000245076">
    <property type="component" value="Unassembled WGS sequence"/>
</dbReference>
<dbReference type="EMBL" id="BFAY01000013">
    <property type="protein sequence ID" value="GBF40667.1"/>
    <property type="molecule type" value="Genomic_DNA"/>
</dbReference>
<name>A0A2P2D7Q9_9LEPT</name>
<comment type="caution">
    <text evidence="1">The sequence shown here is derived from an EMBL/GenBank/DDBJ whole genome shotgun (WGS) entry which is preliminary data.</text>
</comment>
<evidence type="ECO:0000313" key="1">
    <source>
        <dbReference type="EMBL" id="GBF40667.1"/>
    </source>
</evidence>
<gene>
    <name evidence="1" type="ORF">LPTSP1_36850</name>
</gene>
<dbReference type="RefSeq" id="WP_108930269.1">
    <property type="nucleotide sequence ID" value="NZ_BFAY01000013.1"/>
</dbReference>
<reference evidence="1 2" key="1">
    <citation type="submission" date="2018-02" db="EMBL/GenBank/DDBJ databases">
        <title>Novel Leptospira species isolated from soil and water in Japan.</title>
        <authorList>
            <person name="Nakao R."/>
            <person name="Masuzawa T."/>
        </authorList>
    </citation>
    <scope>NUCLEOTIDE SEQUENCE [LARGE SCALE GENOMIC DNA]</scope>
    <source>
        <strain evidence="1 2">E8</strain>
    </source>
</reference>
<evidence type="ECO:0000313" key="2">
    <source>
        <dbReference type="Proteomes" id="UP000245076"/>
    </source>
</evidence>
<proteinExistence type="predicted"/>
<organism evidence="1 2">
    <name type="scientific">Leptospira johnsonii</name>
    <dbReference type="NCBI Taxonomy" id="1917820"/>
    <lineage>
        <taxon>Bacteria</taxon>
        <taxon>Pseudomonadati</taxon>
        <taxon>Spirochaetota</taxon>
        <taxon>Spirochaetia</taxon>
        <taxon>Leptospirales</taxon>
        <taxon>Leptospiraceae</taxon>
        <taxon>Leptospira</taxon>
    </lineage>
</organism>
<keyword evidence="2" id="KW-1185">Reference proteome</keyword>
<sequence length="87" mass="10183">MDEKEIRTIGGGVYDKLHKNRKTFFNSKRDTWLSGYIQGALDQDPISRKKRTEEILAELKTERDEYEPNGEAWNVVQDCIKRIEALP</sequence>
<accession>A0A2P2D7Q9</accession>
<dbReference type="AlphaFoldDB" id="A0A2P2D7Q9"/>